<protein>
    <recommendedName>
        <fullName evidence="4">YesK-like protein</fullName>
    </recommendedName>
</protein>
<comment type="caution">
    <text evidence="2">The sequence shown here is derived from an EMBL/GenBank/DDBJ whole genome shotgun (WGS) entry which is preliminary data.</text>
</comment>
<keyword evidence="1" id="KW-0812">Transmembrane</keyword>
<dbReference type="AlphaFoldDB" id="A0A369BB36"/>
<keyword evidence="1" id="KW-1133">Transmembrane helix</keyword>
<keyword evidence="1" id="KW-0472">Membrane</keyword>
<name>A0A369BB36_9FIRM</name>
<proteinExistence type="predicted"/>
<feature type="transmembrane region" description="Helical" evidence="1">
    <location>
        <begin position="29"/>
        <end position="47"/>
    </location>
</feature>
<dbReference type="RefSeq" id="WP_114296595.1">
    <property type="nucleotide sequence ID" value="NZ_QPJT01000004.1"/>
</dbReference>
<keyword evidence="3" id="KW-1185">Reference proteome</keyword>
<evidence type="ECO:0000313" key="2">
    <source>
        <dbReference type="EMBL" id="RCX18740.1"/>
    </source>
</evidence>
<organism evidence="2 3">
    <name type="scientific">Anaerobacterium chartisolvens</name>
    <dbReference type="NCBI Taxonomy" id="1297424"/>
    <lineage>
        <taxon>Bacteria</taxon>
        <taxon>Bacillati</taxon>
        <taxon>Bacillota</taxon>
        <taxon>Clostridia</taxon>
        <taxon>Eubacteriales</taxon>
        <taxon>Oscillospiraceae</taxon>
        <taxon>Anaerobacterium</taxon>
    </lineage>
</organism>
<evidence type="ECO:0000313" key="3">
    <source>
        <dbReference type="Proteomes" id="UP000253034"/>
    </source>
</evidence>
<gene>
    <name evidence="2" type="ORF">DFR58_1049</name>
</gene>
<evidence type="ECO:0000256" key="1">
    <source>
        <dbReference type="SAM" id="Phobius"/>
    </source>
</evidence>
<dbReference type="Proteomes" id="UP000253034">
    <property type="component" value="Unassembled WGS sequence"/>
</dbReference>
<feature type="transmembrane region" description="Helical" evidence="1">
    <location>
        <begin position="6"/>
        <end position="22"/>
    </location>
</feature>
<evidence type="ECO:0008006" key="4">
    <source>
        <dbReference type="Google" id="ProtNLM"/>
    </source>
</evidence>
<accession>A0A369BB36</accession>
<feature type="transmembrane region" description="Helical" evidence="1">
    <location>
        <begin position="59"/>
        <end position="85"/>
    </location>
</feature>
<dbReference type="EMBL" id="QPJT01000004">
    <property type="protein sequence ID" value="RCX18740.1"/>
    <property type="molecule type" value="Genomic_DNA"/>
</dbReference>
<sequence>MVIFIIVLFAVIFAGAACFLGIRMKSRRILKYIPAGIAASTALGFYIKAMSFSEGFGALGNFIMAMISAAVFAAALLAALVMELVNRRR</sequence>
<reference evidence="2 3" key="1">
    <citation type="submission" date="2018-07" db="EMBL/GenBank/DDBJ databases">
        <title>Genomic Encyclopedia of Type Strains, Phase IV (KMG-IV): sequencing the most valuable type-strain genomes for metagenomic binning, comparative biology and taxonomic classification.</title>
        <authorList>
            <person name="Goeker M."/>
        </authorList>
    </citation>
    <scope>NUCLEOTIDE SEQUENCE [LARGE SCALE GENOMIC DNA]</scope>
    <source>
        <strain evidence="2 3">DSM 27016</strain>
    </source>
</reference>